<dbReference type="EMBL" id="CP007174">
    <property type="protein sequence ID" value="AIF82412.1"/>
    <property type="molecule type" value="Genomic_DNA"/>
</dbReference>
<feature type="transmembrane region" description="Helical" evidence="1">
    <location>
        <begin position="12"/>
        <end position="35"/>
    </location>
</feature>
<dbReference type="HOGENOM" id="CLU_1936375_0_0_2"/>
<evidence type="ECO:0000256" key="1">
    <source>
        <dbReference type="SAM" id="Phobius"/>
    </source>
</evidence>
<sequence>MLDILKKSKRGYIWITLGFFVVSLTVHWTFAWFAYVQEQQEHNQPIEATGYFNQTMRDTMENWQSEFLQLMWQVGGLSFLLYVGSPQSKESSERMEAKIDLLINNLKVLAENPERVKASLDEIDKKYYKSG</sequence>
<dbReference type="GeneID" id="41596227"/>
<keyword evidence="1" id="KW-0472">Membrane</keyword>
<evidence type="ECO:0000313" key="2">
    <source>
        <dbReference type="EMBL" id="AIF82412.1"/>
    </source>
</evidence>
<keyword evidence="1" id="KW-0812">Transmembrane</keyword>
<dbReference type="OrthoDB" id="9620at2157"/>
<keyword evidence="1" id="KW-1133">Transmembrane helix</keyword>
<protein>
    <submittedName>
        <fullName evidence="2">Uncharacterized protein</fullName>
    </submittedName>
</protein>
<reference evidence="2 3" key="1">
    <citation type="journal article" date="2014" name="PLoS ONE">
        <title>Genome Sequence of Candidatus Nitrososphaera evergladensis from Group I.1b Enriched from Everglades Soil Reveals Novel Genomic Features of the Ammonia-Oxidizing Archaea.</title>
        <authorList>
            <person name="Zhalnina K.V."/>
            <person name="Dias R."/>
            <person name="Leonard M.T."/>
            <person name="Dorr de Quadros P."/>
            <person name="Camargo F.A."/>
            <person name="Drew J.C."/>
            <person name="Farmerie W.G."/>
            <person name="Daroub S.H."/>
            <person name="Triplett E.W."/>
        </authorList>
    </citation>
    <scope>NUCLEOTIDE SEQUENCE [LARGE SCALE GENOMIC DNA]</scope>
    <source>
        <strain evidence="2 3">SR1</strain>
    </source>
</reference>
<keyword evidence="3" id="KW-1185">Reference proteome</keyword>
<dbReference type="RefSeq" id="WP_148699395.1">
    <property type="nucleotide sequence ID" value="NZ_CP007174.1"/>
</dbReference>
<accession>A0A075MNM5</accession>
<dbReference type="Proteomes" id="UP000028194">
    <property type="component" value="Chromosome"/>
</dbReference>
<organism evidence="2 3">
    <name type="scientific">Candidatus Nitrososphaera evergladensis SR1</name>
    <dbReference type="NCBI Taxonomy" id="1459636"/>
    <lineage>
        <taxon>Archaea</taxon>
        <taxon>Nitrososphaerota</taxon>
        <taxon>Nitrososphaeria</taxon>
        <taxon>Nitrososphaerales</taxon>
        <taxon>Nitrososphaeraceae</taxon>
        <taxon>Nitrososphaera</taxon>
    </lineage>
</organism>
<name>A0A075MNM5_9ARCH</name>
<gene>
    <name evidence="2" type="ORF">NTE_00330</name>
</gene>
<evidence type="ECO:0000313" key="3">
    <source>
        <dbReference type="Proteomes" id="UP000028194"/>
    </source>
</evidence>
<dbReference type="KEGG" id="nev:NTE_00330"/>
<dbReference type="AlphaFoldDB" id="A0A075MNM5"/>
<proteinExistence type="predicted"/>
<dbReference type="Pfam" id="PF20554">
    <property type="entry name" value="DUF6766"/>
    <property type="match status" value="1"/>
</dbReference>
<dbReference type="InterPro" id="IPR046657">
    <property type="entry name" value="DUF6766"/>
</dbReference>